<dbReference type="Proteomes" id="UP000053271">
    <property type="component" value="Unassembled WGS sequence"/>
</dbReference>
<protein>
    <submittedName>
        <fullName evidence="1">Uncharacterized protein</fullName>
    </submittedName>
</protein>
<dbReference type="STRING" id="68231.AQJ30_03045"/>
<sequence length="108" mass="11603">MYRQGDVLLVPVADGAVPSHVTGAPREPRDGRGRLVLALGEVTGHAHAVVGPGELVREPGPFGPMLLHLPKGGRVVHEEHAVIALPKGWYRVVRQREYVPGSVRIVAD</sequence>
<evidence type="ECO:0000313" key="2">
    <source>
        <dbReference type="Proteomes" id="UP000053271"/>
    </source>
</evidence>
<proteinExistence type="predicted"/>
<dbReference type="AlphaFoldDB" id="A0A101R422"/>
<dbReference type="EMBL" id="LMWS01000004">
    <property type="protein sequence ID" value="KUN41287.1"/>
    <property type="molecule type" value="Genomic_DNA"/>
</dbReference>
<organism evidence="1 2">
    <name type="scientific">Streptomyces longwoodensis</name>
    <dbReference type="NCBI Taxonomy" id="68231"/>
    <lineage>
        <taxon>Bacteria</taxon>
        <taxon>Bacillati</taxon>
        <taxon>Actinomycetota</taxon>
        <taxon>Actinomycetes</taxon>
        <taxon>Kitasatosporales</taxon>
        <taxon>Streptomycetaceae</taxon>
        <taxon>Streptomyces</taxon>
    </lineage>
</organism>
<name>A0A101R422_9ACTN</name>
<gene>
    <name evidence="1" type="ORF">AQJ30_03045</name>
</gene>
<dbReference type="RefSeq" id="WP_067228255.1">
    <property type="nucleotide sequence ID" value="NZ_KQ948549.1"/>
</dbReference>
<keyword evidence="2" id="KW-1185">Reference proteome</keyword>
<reference evidence="1 2" key="1">
    <citation type="submission" date="2015-10" db="EMBL/GenBank/DDBJ databases">
        <title>Draft genome sequence of Streptomyces longwoodensis DSM 41677, type strain for the species Streptomyces longwoodensis.</title>
        <authorList>
            <person name="Ruckert C."/>
            <person name="Winkler A."/>
            <person name="Kalinowski J."/>
            <person name="Kampfer P."/>
            <person name="Glaeser S."/>
        </authorList>
    </citation>
    <scope>NUCLEOTIDE SEQUENCE [LARGE SCALE GENOMIC DNA]</scope>
    <source>
        <strain evidence="1 2">DSM 41677</strain>
    </source>
</reference>
<dbReference type="GeneID" id="91423601"/>
<comment type="caution">
    <text evidence="1">The sequence shown here is derived from an EMBL/GenBank/DDBJ whole genome shotgun (WGS) entry which is preliminary data.</text>
</comment>
<accession>A0A101R422</accession>
<evidence type="ECO:0000313" key="1">
    <source>
        <dbReference type="EMBL" id="KUN41287.1"/>
    </source>
</evidence>